<evidence type="ECO:0000313" key="2">
    <source>
        <dbReference type="EMBL" id="BBF80728.1"/>
    </source>
</evidence>
<keyword evidence="1" id="KW-1133">Transmembrane helix</keyword>
<reference evidence="3" key="2">
    <citation type="journal article" date="2017" name="Plant Physiol. Biochem.">
        <title>Differential oxidative and antioxidative response of duckweed Lemna minor toward plant growth promoting/inhibiting bacteria.</title>
        <authorList>
            <person name="Ishizawa H."/>
            <person name="Kuroda M."/>
            <person name="Morikawa M."/>
            <person name="Ike M."/>
        </authorList>
    </citation>
    <scope>NUCLEOTIDE SEQUENCE [LARGE SCALE GENOMIC DNA]</scope>
    <source>
        <strain evidence="3">M6</strain>
    </source>
</reference>
<proteinExistence type="predicted"/>
<evidence type="ECO:0000256" key="1">
    <source>
        <dbReference type="SAM" id="Phobius"/>
    </source>
</evidence>
<accession>A0A3G9G8S0</accession>
<name>A0A3G9G8S0_9CAUL</name>
<keyword evidence="1" id="KW-0812">Transmembrane</keyword>
<dbReference type="OrthoDB" id="9869903at2"/>
<feature type="transmembrane region" description="Helical" evidence="1">
    <location>
        <begin position="6"/>
        <end position="27"/>
    </location>
</feature>
<evidence type="ECO:0008006" key="4">
    <source>
        <dbReference type="Google" id="ProtNLM"/>
    </source>
</evidence>
<protein>
    <recommendedName>
        <fullName evidence="4">FeoB-associated Cys-rich membrane protein</fullName>
    </recommendedName>
</protein>
<evidence type="ECO:0000313" key="3">
    <source>
        <dbReference type="Proteomes" id="UP000278756"/>
    </source>
</evidence>
<gene>
    <name evidence="2" type="ORF">EM6_1313</name>
</gene>
<sequence>MSYDLIQTLIVAAIVVVAAALMARRLFPKTAEGVTRRLGFKAAAKTAAGCDSGCASCNGCKTLNFDLPPKS</sequence>
<dbReference type="Proteomes" id="UP000278756">
    <property type="component" value="Chromosome 1"/>
</dbReference>
<keyword evidence="1" id="KW-0472">Membrane</keyword>
<dbReference type="EMBL" id="AP018827">
    <property type="protein sequence ID" value="BBF80728.1"/>
    <property type="molecule type" value="Genomic_DNA"/>
</dbReference>
<dbReference type="RefSeq" id="WP_126421251.1">
    <property type="nucleotide sequence ID" value="NZ_AP018827.1"/>
</dbReference>
<reference evidence="3" key="1">
    <citation type="journal article" date="2017" name="Biotechnol. Biofuels">
        <title>Evaluation of environmental bacterial communities as a factor affecting the growth of duckweed Lemna minor.</title>
        <authorList>
            <person name="Ishizawa H."/>
            <person name="Kuroda M."/>
            <person name="Morikawa M."/>
            <person name="Ike M."/>
        </authorList>
    </citation>
    <scope>NUCLEOTIDE SEQUENCE [LARGE SCALE GENOMIC DNA]</scope>
    <source>
        <strain evidence="3">M6</strain>
    </source>
</reference>
<organism evidence="2 3">
    <name type="scientific">Asticcacaulis excentricus</name>
    <dbReference type="NCBI Taxonomy" id="78587"/>
    <lineage>
        <taxon>Bacteria</taxon>
        <taxon>Pseudomonadati</taxon>
        <taxon>Pseudomonadota</taxon>
        <taxon>Alphaproteobacteria</taxon>
        <taxon>Caulobacterales</taxon>
        <taxon>Caulobacteraceae</taxon>
        <taxon>Asticcacaulis</taxon>
    </lineage>
</organism>
<dbReference type="AlphaFoldDB" id="A0A3G9G8S0"/>